<feature type="compositionally biased region" description="Low complexity" evidence="10">
    <location>
        <begin position="310"/>
        <end position="342"/>
    </location>
</feature>
<dbReference type="OrthoDB" id="8062037at2759"/>
<comment type="catalytic activity">
    <reaction evidence="1">
        <text>S-ubiquitinyl-[E2 ubiquitin-conjugating enzyme]-L-cysteine + [acceptor protein]-L-lysine = [E2 ubiquitin-conjugating enzyme]-L-cysteine + N(6)-ubiquitinyl-[acceptor protein]-L-lysine.</text>
        <dbReference type="EC" id="2.3.2.27"/>
    </reaction>
</comment>
<keyword evidence="7" id="KW-0833">Ubl conjugation pathway</keyword>
<evidence type="ECO:0000256" key="9">
    <source>
        <dbReference type="PROSITE-ProRule" id="PRU00175"/>
    </source>
</evidence>
<accession>A0A821QMD8</accession>
<proteinExistence type="predicted"/>
<evidence type="ECO:0000256" key="5">
    <source>
        <dbReference type="ARBA" id="ARBA00022723"/>
    </source>
</evidence>
<dbReference type="InterPro" id="IPR013083">
    <property type="entry name" value="Znf_RING/FYVE/PHD"/>
</dbReference>
<dbReference type="Proteomes" id="UP000663880">
    <property type="component" value="Unassembled WGS sequence"/>
</dbReference>
<evidence type="ECO:0000313" key="13">
    <source>
        <dbReference type="Proteomes" id="UP000663880"/>
    </source>
</evidence>
<evidence type="ECO:0000256" key="2">
    <source>
        <dbReference type="ARBA" id="ARBA00004906"/>
    </source>
</evidence>
<evidence type="ECO:0000256" key="10">
    <source>
        <dbReference type="SAM" id="MobiDB-lite"/>
    </source>
</evidence>
<dbReference type="GO" id="GO:0061630">
    <property type="term" value="F:ubiquitin protein ligase activity"/>
    <property type="evidence" value="ECO:0007669"/>
    <property type="project" value="UniProtKB-EC"/>
</dbReference>
<feature type="region of interest" description="Disordered" evidence="10">
    <location>
        <begin position="300"/>
        <end position="356"/>
    </location>
</feature>
<dbReference type="Gene3D" id="3.30.40.10">
    <property type="entry name" value="Zinc/RING finger domain, C3HC4 (zinc finger)"/>
    <property type="match status" value="1"/>
</dbReference>
<organism evidence="12 13">
    <name type="scientific">Pieris macdunnoughi</name>
    <dbReference type="NCBI Taxonomy" id="345717"/>
    <lineage>
        <taxon>Eukaryota</taxon>
        <taxon>Metazoa</taxon>
        <taxon>Ecdysozoa</taxon>
        <taxon>Arthropoda</taxon>
        <taxon>Hexapoda</taxon>
        <taxon>Insecta</taxon>
        <taxon>Pterygota</taxon>
        <taxon>Neoptera</taxon>
        <taxon>Endopterygota</taxon>
        <taxon>Lepidoptera</taxon>
        <taxon>Glossata</taxon>
        <taxon>Ditrysia</taxon>
        <taxon>Papilionoidea</taxon>
        <taxon>Pieridae</taxon>
        <taxon>Pierinae</taxon>
        <taxon>Pieris</taxon>
    </lineage>
</organism>
<evidence type="ECO:0000256" key="3">
    <source>
        <dbReference type="ARBA" id="ARBA00012483"/>
    </source>
</evidence>
<comment type="caution">
    <text evidence="12">The sequence shown here is derived from an EMBL/GenBank/DDBJ whole genome shotgun (WGS) entry which is preliminary data.</text>
</comment>
<comment type="pathway">
    <text evidence="2">Protein modification; protein ubiquitination.</text>
</comment>
<dbReference type="PANTHER" id="PTHR15710:SF243">
    <property type="entry name" value="E3 UBIQUITIN-PROTEIN LIGASE PRAJA-2 ISOFORM X1"/>
    <property type="match status" value="1"/>
</dbReference>
<dbReference type="PROSITE" id="PS50089">
    <property type="entry name" value="ZF_RING_2"/>
    <property type="match status" value="1"/>
</dbReference>
<evidence type="ECO:0000256" key="1">
    <source>
        <dbReference type="ARBA" id="ARBA00000900"/>
    </source>
</evidence>
<dbReference type="FunFam" id="3.30.40.10:FF:000069">
    <property type="entry name" value="E3 ubiquitin-protein ligase RNF115"/>
    <property type="match status" value="1"/>
</dbReference>
<dbReference type="GO" id="GO:0005737">
    <property type="term" value="C:cytoplasm"/>
    <property type="evidence" value="ECO:0007669"/>
    <property type="project" value="TreeGrafter"/>
</dbReference>
<gene>
    <name evidence="12" type="ORF">PMACD_LOCUS5109</name>
</gene>
<evidence type="ECO:0000256" key="7">
    <source>
        <dbReference type="ARBA" id="ARBA00022786"/>
    </source>
</evidence>
<keyword evidence="5" id="KW-0479">Metal-binding</keyword>
<dbReference type="Pfam" id="PF13639">
    <property type="entry name" value="zf-RING_2"/>
    <property type="match status" value="1"/>
</dbReference>
<protein>
    <recommendedName>
        <fullName evidence="3">RING-type E3 ubiquitin transferase</fullName>
        <ecNumber evidence="3">2.3.2.27</ecNumber>
    </recommendedName>
</protein>
<evidence type="ECO:0000259" key="11">
    <source>
        <dbReference type="PROSITE" id="PS50089"/>
    </source>
</evidence>
<feature type="region of interest" description="Disordered" evidence="10">
    <location>
        <begin position="242"/>
        <end position="284"/>
    </location>
</feature>
<keyword evidence="8" id="KW-0862">Zinc</keyword>
<keyword evidence="4" id="KW-0808">Transferase</keyword>
<name>A0A821QMD8_9NEOP</name>
<dbReference type="SMART" id="SM00184">
    <property type="entry name" value="RING"/>
    <property type="match status" value="1"/>
</dbReference>
<dbReference type="AlphaFoldDB" id="A0A821QMD8"/>
<dbReference type="SUPFAM" id="SSF57850">
    <property type="entry name" value="RING/U-box"/>
    <property type="match status" value="1"/>
</dbReference>
<evidence type="ECO:0000256" key="8">
    <source>
        <dbReference type="ARBA" id="ARBA00022833"/>
    </source>
</evidence>
<dbReference type="GO" id="GO:0008270">
    <property type="term" value="F:zinc ion binding"/>
    <property type="evidence" value="ECO:0007669"/>
    <property type="project" value="UniProtKB-KW"/>
</dbReference>
<dbReference type="EMBL" id="CAJOBZ010000009">
    <property type="protein sequence ID" value="CAF4828848.1"/>
    <property type="molecule type" value="Genomic_DNA"/>
</dbReference>
<dbReference type="InterPro" id="IPR001841">
    <property type="entry name" value="Znf_RING"/>
</dbReference>
<evidence type="ECO:0000256" key="4">
    <source>
        <dbReference type="ARBA" id="ARBA00022679"/>
    </source>
</evidence>
<feature type="compositionally biased region" description="Low complexity" evidence="10">
    <location>
        <begin position="65"/>
        <end position="81"/>
    </location>
</feature>
<evidence type="ECO:0000256" key="6">
    <source>
        <dbReference type="ARBA" id="ARBA00022771"/>
    </source>
</evidence>
<dbReference type="GO" id="GO:0000209">
    <property type="term" value="P:protein polyubiquitination"/>
    <property type="evidence" value="ECO:0007669"/>
    <property type="project" value="UniProtKB-ARBA"/>
</dbReference>
<dbReference type="PANTHER" id="PTHR15710">
    <property type="entry name" value="E3 UBIQUITIN-PROTEIN LIGASE PRAJA"/>
    <property type="match status" value="1"/>
</dbReference>
<feature type="region of interest" description="Disordered" evidence="10">
    <location>
        <begin position="47"/>
        <end position="81"/>
    </location>
</feature>
<feature type="compositionally biased region" description="Low complexity" evidence="10">
    <location>
        <begin position="254"/>
        <end position="271"/>
    </location>
</feature>
<reference evidence="12" key="1">
    <citation type="submission" date="2021-02" db="EMBL/GenBank/DDBJ databases">
        <authorList>
            <person name="Steward A R."/>
        </authorList>
    </citation>
    <scope>NUCLEOTIDE SEQUENCE</scope>
</reference>
<feature type="domain" description="RING-type" evidence="11">
    <location>
        <begin position="191"/>
        <end position="232"/>
    </location>
</feature>
<evidence type="ECO:0000313" key="12">
    <source>
        <dbReference type="EMBL" id="CAF4828848.1"/>
    </source>
</evidence>
<keyword evidence="6 9" id="KW-0863">Zinc-finger</keyword>
<feature type="compositionally biased region" description="Polar residues" evidence="10">
    <location>
        <begin position="51"/>
        <end position="64"/>
    </location>
</feature>
<keyword evidence="13" id="KW-1185">Reference proteome</keyword>
<sequence length="356" mass="39627">MADATVGNRPSVRYFCHRCNIYMFEDIVENYTCPFCESGFLEKLENGADRPSQQSQTFSDANMSNTNDANNRGNTNRRGFTLNNVPNILQDVVFLMSGNRLSEATRHRLRNEVRSSMLNRRHGNRPPGARTLGFLRSPGDYVFGGEALDAVVTQLMGQLEYSGAPPMPRDILSAIPSEPVTEEQAAANMPCSVCWDNFLLGEMVSRLECEHIFHSSCINPWLELHATCPVCRCSLLPANHRPEPRASAPASDGSTTTTSSSNTTTNTTNTTHTRPPRHLTFISPRVVIHRSTHPMFRRGFHTHTWDSPRDMSTSSDSSASVTSDGRWAPQTQSDTSTDSSSSVNRTQNYHTDFDCD</sequence>
<dbReference type="EC" id="2.3.2.27" evidence="3"/>